<dbReference type="InterPro" id="IPR005158">
    <property type="entry name" value="BTAD"/>
</dbReference>
<dbReference type="PANTHER" id="PTHR35807">
    <property type="entry name" value="TRANSCRIPTIONAL REGULATOR REDD-RELATED"/>
    <property type="match status" value="1"/>
</dbReference>
<dbReference type="Gene3D" id="1.25.40.10">
    <property type="entry name" value="Tetratricopeptide repeat domain"/>
    <property type="match status" value="1"/>
</dbReference>
<comment type="caution">
    <text evidence="7">The sequence shown here is derived from an EMBL/GenBank/DDBJ whole genome shotgun (WGS) entry which is preliminary data.</text>
</comment>
<name>A0ABU4TXL3_9PSEU</name>
<keyword evidence="8" id="KW-1185">Reference proteome</keyword>
<evidence type="ECO:0000256" key="4">
    <source>
        <dbReference type="ARBA" id="ARBA00023163"/>
    </source>
</evidence>
<dbReference type="InterPro" id="IPR036388">
    <property type="entry name" value="WH-like_DNA-bd_sf"/>
</dbReference>
<dbReference type="SUPFAM" id="SSF48452">
    <property type="entry name" value="TPR-like"/>
    <property type="match status" value="1"/>
</dbReference>
<dbReference type="Gene3D" id="1.10.10.10">
    <property type="entry name" value="Winged helix-like DNA-binding domain superfamily/Winged helix DNA-binding domain"/>
    <property type="match status" value="1"/>
</dbReference>
<dbReference type="InterPro" id="IPR001867">
    <property type="entry name" value="OmpR/PhoB-type_DNA-bd"/>
</dbReference>
<keyword evidence="3 5" id="KW-0238">DNA-binding</keyword>
<evidence type="ECO:0000259" key="6">
    <source>
        <dbReference type="PROSITE" id="PS51755"/>
    </source>
</evidence>
<gene>
    <name evidence="7" type="ORF">SK571_27010</name>
</gene>
<dbReference type="SUPFAM" id="SSF46894">
    <property type="entry name" value="C-terminal effector domain of the bipartite response regulators"/>
    <property type="match status" value="1"/>
</dbReference>
<evidence type="ECO:0000256" key="1">
    <source>
        <dbReference type="ARBA" id="ARBA00005820"/>
    </source>
</evidence>
<dbReference type="InterPro" id="IPR016032">
    <property type="entry name" value="Sig_transdc_resp-reg_C-effctor"/>
</dbReference>
<organism evidence="7 8">
    <name type="scientific">Lentzea kristufekii</name>
    <dbReference type="NCBI Taxonomy" id="3095430"/>
    <lineage>
        <taxon>Bacteria</taxon>
        <taxon>Bacillati</taxon>
        <taxon>Actinomycetota</taxon>
        <taxon>Actinomycetes</taxon>
        <taxon>Pseudonocardiales</taxon>
        <taxon>Pseudonocardiaceae</taxon>
        <taxon>Lentzea</taxon>
    </lineage>
</organism>
<protein>
    <submittedName>
        <fullName evidence="7">AfsR/SARP family transcriptional regulator</fullName>
    </submittedName>
</protein>
<dbReference type="EMBL" id="JAXAVV010000014">
    <property type="protein sequence ID" value="MDX8053043.1"/>
    <property type="molecule type" value="Genomic_DNA"/>
</dbReference>
<keyword evidence="4" id="KW-0804">Transcription</keyword>
<accession>A0ABU4TXL3</accession>
<dbReference type="CDD" id="cd15831">
    <property type="entry name" value="BTAD"/>
    <property type="match status" value="1"/>
</dbReference>
<comment type="similarity">
    <text evidence="1">Belongs to the AfsR/DnrI/RedD regulatory family.</text>
</comment>
<reference evidence="7 8" key="1">
    <citation type="submission" date="2023-11" db="EMBL/GenBank/DDBJ databases">
        <title>Lentzea sokolovensis, sp. nov., Lentzea kristufkii, sp. nov., and Lentzea miocenensis, sp. nov., rare actinobacteria from Sokolov Coal Basin, Miocene lacustrine sediment, Czech Republic.</title>
        <authorList>
            <person name="Lara A."/>
            <person name="Kotroba L."/>
            <person name="Nouioui I."/>
            <person name="Neumann-Schaal M."/>
            <person name="Mast Y."/>
            <person name="Chronakova A."/>
        </authorList>
    </citation>
    <scope>NUCLEOTIDE SEQUENCE [LARGE SCALE GENOMIC DNA]</scope>
    <source>
        <strain evidence="7 8">BCCO 10_0798</strain>
    </source>
</reference>
<dbReference type="RefSeq" id="WP_319986886.1">
    <property type="nucleotide sequence ID" value="NZ_JAXAVV010000014.1"/>
</dbReference>
<dbReference type="PANTHER" id="PTHR35807:SF1">
    <property type="entry name" value="TRANSCRIPTIONAL REGULATOR REDD"/>
    <property type="match status" value="1"/>
</dbReference>
<sequence length="274" mass="30990">MKFGILGPLTMHDNGVSYLPTAPKQRQLLALFLLNANRFVAIDAAVEELWEGNPPRTVIPTLQTYVLQIRRALAASPTLGSLTEAHKSLITGNRGYFLMVPPHSLDLMEWDQLVAEGREAQRRDDDAEMARKFRRALSLWRGPALGDVQAGPLLRAHVNRFEEARLSVTEQCFEAELRLGYHHDILSEIGDVAAQHPLNENLQAMYMLALYRAGRQVRALEVFRHLRRSVADELGVEPSAQLRRLHEAILSADDRLEMTTHDQRFATTSRVSVR</sequence>
<keyword evidence="2" id="KW-0805">Transcription regulation</keyword>
<evidence type="ECO:0000256" key="3">
    <source>
        <dbReference type="ARBA" id="ARBA00023125"/>
    </source>
</evidence>
<proteinExistence type="inferred from homology"/>
<evidence type="ECO:0000256" key="2">
    <source>
        <dbReference type="ARBA" id="ARBA00023015"/>
    </source>
</evidence>
<reference evidence="7 8" key="2">
    <citation type="submission" date="2023-11" db="EMBL/GenBank/DDBJ databases">
        <authorList>
            <person name="Lara A.C."/>
            <person name="Chronakova A."/>
        </authorList>
    </citation>
    <scope>NUCLEOTIDE SEQUENCE [LARGE SCALE GENOMIC DNA]</scope>
    <source>
        <strain evidence="7 8">BCCO 10_0798</strain>
    </source>
</reference>
<feature type="domain" description="OmpR/PhoB-type" evidence="6">
    <location>
        <begin position="1"/>
        <end position="100"/>
    </location>
</feature>
<evidence type="ECO:0000256" key="5">
    <source>
        <dbReference type="PROSITE-ProRule" id="PRU01091"/>
    </source>
</evidence>
<dbReference type="Proteomes" id="UP001271792">
    <property type="component" value="Unassembled WGS sequence"/>
</dbReference>
<dbReference type="Pfam" id="PF03704">
    <property type="entry name" value="BTAD"/>
    <property type="match status" value="1"/>
</dbReference>
<dbReference type="InterPro" id="IPR051677">
    <property type="entry name" value="AfsR-DnrI-RedD_regulator"/>
</dbReference>
<dbReference type="PROSITE" id="PS51755">
    <property type="entry name" value="OMPR_PHOB"/>
    <property type="match status" value="1"/>
</dbReference>
<evidence type="ECO:0000313" key="7">
    <source>
        <dbReference type="EMBL" id="MDX8053043.1"/>
    </source>
</evidence>
<feature type="DNA-binding region" description="OmpR/PhoB-type" evidence="5">
    <location>
        <begin position="1"/>
        <end position="100"/>
    </location>
</feature>
<dbReference type="SMART" id="SM01043">
    <property type="entry name" value="BTAD"/>
    <property type="match status" value="1"/>
</dbReference>
<dbReference type="InterPro" id="IPR011990">
    <property type="entry name" value="TPR-like_helical_dom_sf"/>
</dbReference>
<evidence type="ECO:0000313" key="8">
    <source>
        <dbReference type="Proteomes" id="UP001271792"/>
    </source>
</evidence>